<dbReference type="EMBL" id="JAEVHM010000001">
    <property type="protein sequence ID" value="MBM0230519.1"/>
    <property type="molecule type" value="Genomic_DNA"/>
</dbReference>
<reference evidence="1 2" key="1">
    <citation type="submission" date="2021-01" db="EMBL/GenBank/DDBJ databases">
        <title>Draft genome sequence of Micromonospora sp. strain STR1_7.</title>
        <authorList>
            <person name="Karlyshev A."/>
            <person name="Jawad R."/>
        </authorList>
    </citation>
    <scope>NUCLEOTIDE SEQUENCE [LARGE SCALE GENOMIC DNA]</scope>
    <source>
        <strain evidence="1 2">STR1-7</strain>
    </source>
</reference>
<keyword evidence="2" id="KW-1185">Reference proteome</keyword>
<evidence type="ECO:0008006" key="3">
    <source>
        <dbReference type="Google" id="ProtNLM"/>
    </source>
</evidence>
<comment type="caution">
    <text evidence="1">The sequence shown here is derived from an EMBL/GenBank/DDBJ whole genome shotgun (WGS) entry which is preliminary data.</text>
</comment>
<proteinExistence type="predicted"/>
<evidence type="ECO:0000313" key="1">
    <source>
        <dbReference type="EMBL" id="MBM0230519.1"/>
    </source>
</evidence>
<accession>A0ABS1XMN5</accession>
<dbReference type="Proteomes" id="UP000601027">
    <property type="component" value="Unassembled WGS sequence"/>
</dbReference>
<gene>
    <name evidence="1" type="ORF">JNW91_00690</name>
</gene>
<protein>
    <recommendedName>
        <fullName evidence="3">ParB/Sulfiredoxin domain-containing protein</fullName>
    </recommendedName>
</protein>
<dbReference type="RefSeq" id="WP_203172991.1">
    <property type="nucleotide sequence ID" value="NZ_JAEVHM010000001.1"/>
</dbReference>
<organism evidence="1 2">
    <name type="scientific">Micromonospora parastrephiae</name>
    <dbReference type="NCBI Taxonomy" id="2806101"/>
    <lineage>
        <taxon>Bacteria</taxon>
        <taxon>Bacillati</taxon>
        <taxon>Actinomycetota</taxon>
        <taxon>Actinomycetes</taxon>
        <taxon>Micromonosporales</taxon>
        <taxon>Micromonosporaceae</taxon>
        <taxon>Micromonospora</taxon>
    </lineage>
</organism>
<sequence length="133" mass="14991">MTDDQRRQRFVFGPWVFDISAALTLIAARPRDAQPLNVTAWANAYGLHHLDNPNPWATNLIGPTTNTLHRAYAMTTDLTTPVIVCQIPITGQQPAPLLIDGTHRLYRAWREQVPQLPAYLLTPAETQQIQTPR</sequence>
<name>A0ABS1XMN5_9ACTN</name>
<evidence type="ECO:0000313" key="2">
    <source>
        <dbReference type="Proteomes" id="UP000601027"/>
    </source>
</evidence>